<dbReference type="EMBL" id="JACGWK010000016">
    <property type="protein sequence ID" value="KAL0311553.1"/>
    <property type="molecule type" value="Genomic_DNA"/>
</dbReference>
<comment type="caution">
    <text evidence="1">The sequence shown here is derived from an EMBL/GenBank/DDBJ whole genome shotgun (WGS) entry which is preliminary data.</text>
</comment>
<protein>
    <submittedName>
        <fullName evidence="1">Uncharacterized protein</fullName>
    </submittedName>
</protein>
<name>A0AAW2KY87_9LAMI</name>
<proteinExistence type="predicted"/>
<evidence type="ECO:0000313" key="1">
    <source>
        <dbReference type="EMBL" id="KAL0311553.1"/>
    </source>
</evidence>
<reference evidence="1" key="1">
    <citation type="submission" date="2020-06" db="EMBL/GenBank/DDBJ databases">
        <authorList>
            <person name="Li T."/>
            <person name="Hu X."/>
            <person name="Zhang T."/>
            <person name="Song X."/>
            <person name="Zhang H."/>
            <person name="Dai N."/>
            <person name="Sheng W."/>
            <person name="Hou X."/>
            <person name="Wei L."/>
        </authorList>
    </citation>
    <scope>NUCLEOTIDE SEQUENCE</scope>
    <source>
        <strain evidence="1">G01</strain>
        <tissue evidence="1">Leaf</tissue>
    </source>
</reference>
<organism evidence="1">
    <name type="scientific">Sesamum angustifolium</name>
    <dbReference type="NCBI Taxonomy" id="2727405"/>
    <lineage>
        <taxon>Eukaryota</taxon>
        <taxon>Viridiplantae</taxon>
        <taxon>Streptophyta</taxon>
        <taxon>Embryophyta</taxon>
        <taxon>Tracheophyta</taxon>
        <taxon>Spermatophyta</taxon>
        <taxon>Magnoliopsida</taxon>
        <taxon>eudicotyledons</taxon>
        <taxon>Gunneridae</taxon>
        <taxon>Pentapetalae</taxon>
        <taxon>asterids</taxon>
        <taxon>lamiids</taxon>
        <taxon>Lamiales</taxon>
        <taxon>Pedaliaceae</taxon>
        <taxon>Sesamum</taxon>
    </lineage>
</organism>
<dbReference type="AlphaFoldDB" id="A0AAW2KY87"/>
<sequence length="148" mass="16554">MSSVASNFLTSPRFCGQSGGICPLAPHVQQLQSLKLSLVRVWARLKVLFVGVLPVDLVSVRLDPWDEVLVGPPIRPDLYVLALVLDHHDLRLKGVLLEFLEYESLLCFLLFFGSPDSPITGGKSLFSQQRGVRLIVPLSLFMFFWMDA</sequence>
<accession>A0AAW2KY87</accession>
<reference evidence="1" key="2">
    <citation type="journal article" date="2024" name="Plant">
        <title>Genomic evolution and insights into agronomic trait innovations of Sesamum species.</title>
        <authorList>
            <person name="Miao H."/>
            <person name="Wang L."/>
            <person name="Qu L."/>
            <person name="Liu H."/>
            <person name="Sun Y."/>
            <person name="Le M."/>
            <person name="Wang Q."/>
            <person name="Wei S."/>
            <person name="Zheng Y."/>
            <person name="Lin W."/>
            <person name="Duan Y."/>
            <person name="Cao H."/>
            <person name="Xiong S."/>
            <person name="Wang X."/>
            <person name="Wei L."/>
            <person name="Li C."/>
            <person name="Ma Q."/>
            <person name="Ju M."/>
            <person name="Zhao R."/>
            <person name="Li G."/>
            <person name="Mu C."/>
            <person name="Tian Q."/>
            <person name="Mei H."/>
            <person name="Zhang T."/>
            <person name="Gao T."/>
            <person name="Zhang H."/>
        </authorList>
    </citation>
    <scope>NUCLEOTIDE SEQUENCE</scope>
    <source>
        <strain evidence="1">G01</strain>
    </source>
</reference>
<gene>
    <name evidence="1" type="ORF">Sangu_2450000</name>
</gene>